<reference evidence="2 3" key="1">
    <citation type="submission" date="2020-04" db="EMBL/GenBank/DDBJ databases">
        <title>Complete genome of a Psychrophilic, Marine, Gas Vacuolate Bacterium Polaromonas vacuolata KCTC 22033T.</title>
        <authorList>
            <person name="Hwang K."/>
            <person name="Kim K.M."/>
        </authorList>
    </citation>
    <scope>NUCLEOTIDE SEQUENCE [LARGE SCALE GENOMIC DNA]</scope>
    <source>
        <strain evidence="2 3">KCTC 22033</strain>
    </source>
</reference>
<evidence type="ECO:0000313" key="2">
    <source>
        <dbReference type="EMBL" id="QJC56625.1"/>
    </source>
</evidence>
<accession>A0A6H2H9T9</accession>
<keyword evidence="1" id="KW-0812">Transmembrane</keyword>
<keyword evidence="1" id="KW-0472">Membrane</keyword>
<evidence type="ECO:0000256" key="1">
    <source>
        <dbReference type="SAM" id="Phobius"/>
    </source>
</evidence>
<sequence>MNKNFHVIYLKCLFITACFLSDCCWLTKREFFCLLWRGCRFSGHYFKNFASIGMIFICQKGSKNANS</sequence>
<dbReference type="AlphaFoldDB" id="A0A6H2H9T9"/>
<organism evidence="2 3">
    <name type="scientific">Polaromonas vacuolata</name>
    <dbReference type="NCBI Taxonomy" id="37448"/>
    <lineage>
        <taxon>Bacteria</taxon>
        <taxon>Pseudomonadati</taxon>
        <taxon>Pseudomonadota</taxon>
        <taxon>Betaproteobacteria</taxon>
        <taxon>Burkholderiales</taxon>
        <taxon>Comamonadaceae</taxon>
        <taxon>Polaromonas</taxon>
    </lineage>
</organism>
<name>A0A6H2H9T9_9BURK</name>
<dbReference type="EMBL" id="CP051461">
    <property type="protein sequence ID" value="QJC56625.1"/>
    <property type="molecule type" value="Genomic_DNA"/>
</dbReference>
<protein>
    <submittedName>
        <fullName evidence="2">Uncharacterized protein</fullName>
    </submittedName>
</protein>
<feature type="transmembrane region" description="Helical" evidence="1">
    <location>
        <begin position="6"/>
        <end position="27"/>
    </location>
</feature>
<dbReference type="Proteomes" id="UP000502041">
    <property type="component" value="Chromosome"/>
</dbReference>
<dbReference type="KEGG" id="pvac:HC248_01933"/>
<proteinExistence type="predicted"/>
<gene>
    <name evidence="2" type="ORF">HC248_01933</name>
</gene>
<keyword evidence="1" id="KW-1133">Transmembrane helix</keyword>
<evidence type="ECO:0000313" key="3">
    <source>
        <dbReference type="Proteomes" id="UP000502041"/>
    </source>
</evidence>
<keyword evidence="3" id="KW-1185">Reference proteome</keyword>